<dbReference type="Proteomes" id="UP001189429">
    <property type="component" value="Unassembled WGS sequence"/>
</dbReference>
<evidence type="ECO:0000313" key="1">
    <source>
        <dbReference type="EMBL" id="CAK0893854.1"/>
    </source>
</evidence>
<keyword evidence="2" id="KW-1185">Reference proteome</keyword>
<protein>
    <submittedName>
        <fullName evidence="1">Uncharacterized protein</fullName>
    </submittedName>
</protein>
<accession>A0ABN9X3G4</accession>
<comment type="caution">
    <text evidence="1">The sequence shown here is derived from an EMBL/GenBank/DDBJ whole genome shotgun (WGS) entry which is preliminary data.</text>
</comment>
<proteinExistence type="predicted"/>
<gene>
    <name evidence="1" type="ORF">PCOR1329_LOCUS73080</name>
</gene>
<organism evidence="1 2">
    <name type="scientific">Prorocentrum cordatum</name>
    <dbReference type="NCBI Taxonomy" id="2364126"/>
    <lineage>
        <taxon>Eukaryota</taxon>
        <taxon>Sar</taxon>
        <taxon>Alveolata</taxon>
        <taxon>Dinophyceae</taxon>
        <taxon>Prorocentrales</taxon>
        <taxon>Prorocentraceae</taxon>
        <taxon>Prorocentrum</taxon>
    </lineage>
</organism>
<feature type="non-terminal residue" evidence="1">
    <location>
        <position position="1"/>
    </location>
</feature>
<evidence type="ECO:0000313" key="2">
    <source>
        <dbReference type="Proteomes" id="UP001189429"/>
    </source>
</evidence>
<sequence>AIGTVGAWGARHCPRSGLLGGRRRALLRSSPASQGALQGAGCKTHPLQTTPFGVAETFHLTGAPGRRERGGRKGSRLSSVVSLNARPARESFAGASGVDAGNGTDFNFFSFDLYVSSVGVPRFFGRPASAWLRIDVACLHAFPAAACAC</sequence>
<reference evidence="1" key="1">
    <citation type="submission" date="2023-10" db="EMBL/GenBank/DDBJ databases">
        <authorList>
            <person name="Chen Y."/>
            <person name="Shah S."/>
            <person name="Dougan E. K."/>
            <person name="Thang M."/>
            <person name="Chan C."/>
        </authorList>
    </citation>
    <scope>NUCLEOTIDE SEQUENCE [LARGE SCALE GENOMIC DNA]</scope>
</reference>
<dbReference type="EMBL" id="CAUYUJ010019817">
    <property type="protein sequence ID" value="CAK0893854.1"/>
    <property type="molecule type" value="Genomic_DNA"/>
</dbReference>
<name>A0ABN9X3G4_9DINO</name>